<dbReference type="InterPro" id="IPR000760">
    <property type="entry name" value="Inositol_monophosphatase-like"/>
</dbReference>
<dbReference type="PRINTS" id="PR00377">
    <property type="entry name" value="IMPHPHTASES"/>
</dbReference>
<gene>
    <name evidence="13" type="primary">hisN_1</name>
    <name evidence="13" type="ORF">KOR34_06870</name>
</gene>
<evidence type="ECO:0000256" key="7">
    <source>
        <dbReference type="ARBA" id="ARBA00022801"/>
    </source>
</evidence>
<feature type="binding site" evidence="12">
    <location>
        <position position="234"/>
    </location>
    <ligand>
        <name>Mg(2+)</name>
        <dbReference type="ChEBI" id="CHEBI:18420"/>
        <label>1</label>
        <note>catalytic</note>
    </ligand>
</feature>
<dbReference type="OrthoDB" id="9772456at2"/>
<dbReference type="Gene3D" id="3.30.540.10">
    <property type="entry name" value="Fructose-1,6-Bisphosphatase, subunit A, domain 1"/>
    <property type="match status" value="1"/>
</dbReference>
<feature type="binding site" evidence="12">
    <location>
        <position position="92"/>
    </location>
    <ligand>
        <name>Mg(2+)</name>
        <dbReference type="ChEBI" id="CHEBI:18420"/>
        <label>1</label>
        <note>catalytic</note>
    </ligand>
</feature>
<dbReference type="CDD" id="cd01641">
    <property type="entry name" value="Bacterial_IMPase_like_1"/>
    <property type="match status" value="1"/>
</dbReference>
<feature type="binding site" evidence="12">
    <location>
        <position position="94"/>
    </location>
    <ligand>
        <name>Mg(2+)</name>
        <dbReference type="ChEBI" id="CHEBI:18420"/>
        <label>1</label>
        <note>catalytic</note>
    </ligand>
</feature>
<dbReference type="NCBIfam" id="TIGR02067">
    <property type="entry name" value="his_9_HisN"/>
    <property type="match status" value="1"/>
</dbReference>
<reference evidence="13 14" key="1">
    <citation type="submission" date="2019-02" db="EMBL/GenBank/DDBJ databases">
        <title>Deep-cultivation of Planctomycetes and their phenomic and genomic characterization uncovers novel biology.</title>
        <authorList>
            <person name="Wiegand S."/>
            <person name="Jogler M."/>
            <person name="Boedeker C."/>
            <person name="Pinto D."/>
            <person name="Vollmers J."/>
            <person name="Rivas-Marin E."/>
            <person name="Kohn T."/>
            <person name="Peeters S.H."/>
            <person name="Heuer A."/>
            <person name="Rast P."/>
            <person name="Oberbeckmann S."/>
            <person name="Bunk B."/>
            <person name="Jeske O."/>
            <person name="Meyerdierks A."/>
            <person name="Storesund J.E."/>
            <person name="Kallscheuer N."/>
            <person name="Luecker S."/>
            <person name="Lage O.M."/>
            <person name="Pohl T."/>
            <person name="Merkel B.J."/>
            <person name="Hornburger P."/>
            <person name="Mueller R.-W."/>
            <person name="Bruemmer F."/>
            <person name="Labrenz M."/>
            <person name="Spormann A.M."/>
            <person name="Op Den Camp H."/>
            <person name="Overmann J."/>
            <person name="Amann R."/>
            <person name="Jetten M.S.M."/>
            <person name="Mascher T."/>
            <person name="Medema M.H."/>
            <person name="Devos D.P."/>
            <person name="Kaster A.-K."/>
            <person name="Ovreas L."/>
            <person name="Rohde M."/>
            <person name="Galperin M.Y."/>
            <person name="Jogler C."/>
        </authorList>
    </citation>
    <scope>NUCLEOTIDE SEQUENCE [LARGE SCALE GENOMIC DNA]</scope>
    <source>
        <strain evidence="13 14">KOR34</strain>
    </source>
</reference>
<dbReference type="PANTHER" id="PTHR20854:SF4">
    <property type="entry name" value="INOSITOL-1-MONOPHOSPHATASE-RELATED"/>
    <property type="match status" value="1"/>
</dbReference>
<evidence type="ECO:0000313" key="14">
    <source>
        <dbReference type="Proteomes" id="UP000316714"/>
    </source>
</evidence>
<feature type="binding site" evidence="12">
    <location>
        <position position="95"/>
    </location>
    <ligand>
        <name>Mg(2+)</name>
        <dbReference type="ChEBI" id="CHEBI:18420"/>
        <label>1</label>
        <note>catalytic</note>
    </ligand>
</feature>
<evidence type="ECO:0000256" key="4">
    <source>
        <dbReference type="ARBA" id="ARBA00013085"/>
    </source>
</evidence>
<evidence type="ECO:0000256" key="9">
    <source>
        <dbReference type="ARBA" id="ARBA00023102"/>
    </source>
</evidence>
<comment type="pathway">
    <text evidence="2">Amino-acid biosynthesis; L-histidine biosynthesis; L-histidine from 5-phospho-alpha-D-ribose 1-diphosphate: step 8/9.</text>
</comment>
<dbReference type="GO" id="GO:0008934">
    <property type="term" value="F:inositol monophosphate 1-phosphatase activity"/>
    <property type="evidence" value="ECO:0007669"/>
    <property type="project" value="TreeGrafter"/>
</dbReference>
<comment type="cofactor">
    <cofactor evidence="1 12">
        <name>Mg(2+)</name>
        <dbReference type="ChEBI" id="CHEBI:18420"/>
    </cofactor>
</comment>
<evidence type="ECO:0000256" key="11">
    <source>
        <dbReference type="NCBIfam" id="TIGR02067"/>
    </source>
</evidence>
<sequence length="281" mass="30347">MSSPTADSPETARRLATAVAIALEAGAETLKLFRKKDLQVDRKDDSSPVTAADRASETLLRERIADAYPDDGILGEEFGETPGDSPYRWILDPIDGTKSFIHGSPLYTTLVAVTYTPPGQPRETAEEPLIGVIHSPATDETAYAATGGGCWYRSGDEEPVRTQVSSTKSLSESLLLTTDVAAIARERTPEALDAYLDLMHACRLNRTWGDAYGYLMVATGRAEVMIDPKLSLWDAAALKPVIEEAGGVFCDWQGVPTVHTGDGVATNGQITEQVLRYTRGK</sequence>
<accession>A0A5C5VCS9</accession>
<evidence type="ECO:0000256" key="12">
    <source>
        <dbReference type="PIRSR" id="PIRSR600760-2"/>
    </source>
</evidence>
<dbReference type="EC" id="3.1.3.15" evidence="4 11"/>
<dbReference type="GO" id="GO:0007165">
    <property type="term" value="P:signal transduction"/>
    <property type="evidence" value="ECO:0007669"/>
    <property type="project" value="TreeGrafter"/>
</dbReference>
<feature type="binding site" evidence="12">
    <location>
        <position position="76"/>
    </location>
    <ligand>
        <name>Mg(2+)</name>
        <dbReference type="ChEBI" id="CHEBI:18420"/>
        <label>1</label>
        <note>catalytic</note>
    </ligand>
</feature>
<dbReference type="GO" id="GO:0006020">
    <property type="term" value="P:inositol metabolic process"/>
    <property type="evidence" value="ECO:0007669"/>
    <property type="project" value="TreeGrafter"/>
</dbReference>
<dbReference type="GO" id="GO:0046872">
    <property type="term" value="F:metal ion binding"/>
    <property type="evidence" value="ECO:0007669"/>
    <property type="project" value="UniProtKB-KW"/>
</dbReference>
<evidence type="ECO:0000256" key="2">
    <source>
        <dbReference type="ARBA" id="ARBA00004970"/>
    </source>
</evidence>
<comment type="caution">
    <text evidence="13">The sequence shown here is derived from an EMBL/GenBank/DDBJ whole genome shotgun (WGS) entry which is preliminary data.</text>
</comment>
<dbReference type="AlphaFoldDB" id="A0A5C5VCS9"/>
<dbReference type="GO" id="GO:0000105">
    <property type="term" value="P:L-histidine biosynthetic process"/>
    <property type="evidence" value="ECO:0007669"/>
    <property type="project" value="UniProtKB-UniRule"/>
</dbReference>
<proteinExistence type="inferred from homology"/>
<keyword evidence="6 12" id="KW-0479">Metal-binding</keyword>
<evidence type="ECO:0000256" key="6">
    <source>
        <dbReference type="ARBA" id="ARBA00022723"/>
    </source>
</evidence>
<dbReference type="PROSITE" id="PS00629">
    <property type="entry name" value="IMP_1"/>
    <property type="match status" value="1"/>
</dbReference>
<dbReference type="GO" id="GO:0004401">
    <property type="term" value="F:histidinol-phosphatase activity"/>
    <property type="evidence" value="ECO:0007669"/>
    <property type="project" value="UniProtKB-UniRule"/>
</dbReference>
<organism evidence="13 14">
    <name type="scientific">Posidoniimonas corsicana</name>
    <dbReference type="NCBI Taxonomy" id="1938618"/>
    <lineage>
        <taxon>Bacteria</taxon>
        <taxon>Pseudomonadati</taxon>
        <taxon>Planctomycetota</taxon>
        <taxon>Planctomycetia</taxon>
        <taxon>Pirellulales</taxon>
        <taxon>Lacipirellulaceae</taxon>
        <taxon>Posidoniimonas</taxon>
    </lineage>
</organism>
<keyword evidence="5" id="KW-0028">Amino-acid biosynthesis</keyword>
<dbReference type="Gene3D" id="3.40.190.80">
    <property type="match status" value="1"/>
</dbReference>
<comment type="similarity">
    <text evidence="3">Belongs to the inositol monophosphatase superfamily.</text>
</comment>
<protein>
    <recommendedName>
        <fullName evidence="4 11">Histidinol-phosphatase</fullName>
        <ecNumber evidence="4 11">3.1.3.15</ecNumber>
    </recommendedName>
</protein>
<dbReference type="EMBL" id="SIHJ01000001">
    <property type="protein sequence ID" value="TWT35793.1"/>
    <property type="molecule type" value="Genomic_DNA"/>
</dbReference>
<dbReference type="UniPathway" id="UPA00031">
    <property type="reaction ID" value="UER00013"/>
</dbReference>
<evidence type="ECO:0000313" key="13">
    <source>
        <dbReference type="EMBL" id="TWT35793.1"/>
    </source>
</evidence>
<evidence type="ECO:0000256" key="5">
    <source>
        <dbReference type="ARBA" id="ARBA00022605"/>
    </source>
</evidence>
<evidence type="ECO:0000256" key="10">
    <source>
        <dbReference type="ARBA" id="ARBA00049158"/>
    </source>
</evidence>
<evidence type="ECO:0000256" key="1">
    <source>
        <dbReference type="ARBA" id="ARBA00001946"/>
    </source>
</evidence>
<evidence type="ECO:0000256" key="8">
    <source>
        <dbReference type="ARBA" id="ARBA00022842"/>
    </source>
</evidence>
<keyword evidence="9" id="KW-0368">Histidine biosynthesis</keyword>
<keyword evidence="8 12" id="KW-0460">Magnesium</keyword>
<dbReference type="PANTHER" id="PTHR20854">
    <property type="entry name" value="INOSITOL MONOPHOSPHATASE"/>
    <property type="match status" value="1"/>
</dbReference>
<dbReference type="RefSeq" id="WP_146562192.1">
    <property type="nucleotide sequence ID" value="NZ_SIHJ01000001.1"/>
</dbReference>
<name>A0A5C5VCS9_9BACT</name>
<comment type="catalytic activity">
    <reaction evidence="10">
        <text>L-histidinol phosphate + H2O = L-histidinol + phosphate</text>
        <dbReference type="Rhea" id="RHEA:14465"/>
        <dbReference type="ChEBI" id="CHEBI:15377"/>
        <dbReference type="ChEBI" id="CHEBI:43474"/>
        <dbReference type="ChEBI" id="CHEBI:57699"/>
        <dbReference type="ChEBI" id="CHEBI:57980"/>
        <dbReference type="EC" id="3.1.3.15"/>
    </reaction>
</comment>
<dbReference type="Pfam" id="PF00459">
    <property type="entry name" value="Inositol_P"/>
    <property type="match status" value="1"/>
</dbReference>
<keyword evidence="14" id="KW-1185">Reference proteome</keyword>
<evidence type="ECO:0000256" key="3">
    <source>
        <dbReference type="ARBA" id="ARBA00009759"/>
    </source>
</evidence>
<dbReference type="SUPFAM" id="SSF56655">
    <property type="entry name" value="Carbohydrate phosphatase"/>
    <property type="match status" value="1"/>
</dbReference>
<dbReference type="InterPro" id="IPR020583">
    <property type="entry name" value="Inositol_monoP_metal-BS"/>
</dbReference>
<dbReference type="Proteomes" id="UP000316714">
    <property type="component" value="Unassembled WGS sequence"/>
</dbReference>
<keyword evidence="7 13" id="KW-0378">Hydrolase</keyword>
<dbReference type="InterPro" id="IPR011809">
    <property type="entry name" value="His_9_proposed"/>
</dbReference>